<dbReference type="RefSeq" id="WP_163494613.1">
    <property type="nucleotide sequence ID" value="NZ_CP048711.1"/>
</dbReference>
<protein>
    <recommendedName>
        <fullName evidence="2">PET hydrolase/cutinase-like domain-containing protein</fullName>
    </recommendedName>
</protein>
<dbReference type="PANTHER" id="PTHR22946">
    <property type="entry name" value="DIENELACTONE HYDROLASE DOMAIN-CONTAINING PROTEIN-RELATED"/>
    <property type="match status" value="1"/>
</dbReference>
<accession>A0A6C0U7A7</accession>
<evidence type="ECO:0000313" key="3">
    <source>
        <dbReference type="EMBL" id="QIB65374.1"/>
    </source>
</evidence>
<reference evidence="3 4" key="1">
    <citation type="submission" date="2020-02" db="EMBL/GenBank/DDBJ databases">
        <title>Genome sequencing for Kineobactrum sp. M2.</title>
        <authorList>
            <person name="Park S.-J."/>
        </authorList>
    </citation>
    <scope>NUCLEOTIDE SEQUENCE [LARGE SCALE GENOMIC DNA]</scope>
    <source>
        <strain evidence="3 4">M2</strain>
    </source>
</reference>
<dbReference type="SUPFAM" id="SSF53474">
    <property type="entry name" value="alpha/beta-Hydrolases"/>
    <property type="match status" value="1"/>
</dbReference>
<sequence length="385" mass="41718">MKLLYKGMLALLAVLCLMMALLYFGWQPEPFPATSVSADRLQPGPLAVRSYDDVLIDESRRTAANGSYPAAPERRLKVTVWHPATAAAGPYPLLIYSHGFASRRKEGAYLARHLASHGYLVVAADYPLTHMTTPGGPRMQDVVNQAADVSFLIDQLLAWGERPGHALAGMPDPGRVGALGLSLGGLTTTLATFHPQQRDPRIEAAVAIAGPTWVFTADFFRSADTPFLMLAGDIDALVPHAANAAPIPGKVPGGELVTIKGASHTGFAGAAALLRWLDNPDSVGCYIVQRNLDGALEEPWFDLLGTAEQGIDHDVRMDLCTMDPLPEAINVLRQQMIATVVVRSFFDREFSSSPARRRAADRYLREQLATELPEVTYQRGPDNAP</sequence>
<dbReference type="EMBL" id="CP048711">
    <property type="protein sequence ID" value="QIB65374.1"/>
    <property type="molecule type" value="Genomic_DNA"/>
</dbReference>
<dbReference type="Proteomes" id="UP000477680">
    <property type="component" value="Chromosome"/>
</dbReference>
<name>A0A6C0U7A7_9GAMM</name>
<dbReference type="PANTHER" id="PTHR22946:SF9">
    <property type="entry name" value="POLYKETIDE TRANSFERASE AF380"/>
    <property type="match status" value="1"/>
</dbReference>
<organism evidence="3 4">
    <name type="scientific">Kineobactrum salinum</name>
    <dbReference type="NCBI Taxonomy" id="2708301"/>
    <lineage>
        <taxon>Bacteria</taxon>
        <taxon>Pseudomonadati</taxon>
        <taxon>Pseudomonadota</taxon>
        <taxon>Gammaproteobacteria</taxon>
        <taxon>Cellvibrionales</taxon>
        <taxon>Halieaceae</taxon>
        <taxon>Kineobactrum</taxon>
    </lineage>
</organism>
<dbReference type="InterPro" id="IPR029058">
    <property type="entry name" value="AB_hydrolase_fold"/>
</dbReference>
<evidence type="ECO:0000259" key="2">
    <source>
        <dbReference type="Pfam" id="PF12740"/>
    </source>
</evidence>
<feature type="domain" description="PET hydrolase/cutinase-like" evidence="2">
    <location>
        <begin position="79"/>
        <end position="267"/>
    </location>
</feature>
<dbReference type="AlphaFoldDB" id="A0A6C0U7A7"/>
<dbReference type="InterPro" id="IPR041127">
    <property type="entry name" value="PET_hydrolase/cutinase-like"/>
</dbReference>
<dbReference type="KEGG" id="kim:G3T16_08135"/>
<gene>
    <name evidence="3" type="ORF">G3T16_08135</name>
</gene>
<dbReference type="InterPro" id="IPR050261">
    <property type="entry name" value="FrsA_esterase"/>
</dbReference>
<evidence type="ECO:0000313" key="4">
    <source>
        <dbReference type="Proteomes" id="UP000477680"/>
    </source>
</evidence>
<proteinExistence type="predicted"/>
<dbReference type="GO" id="GO:0052689">
    <property type="term" value="F:carboxylic ester hydrolase activity"/>
    <property type="evidence" value="ECO:0007669"/>
    <property type="project" value="UniProtKB-ARBA"/>
</dbReference>
<keyword evidence="4" id="KW-1185">Reference proteome</keyword>
<dbReference type="Pfam" id="PF12740">
    <property type="entry name" value="PETase"/>
    <property type="match status" value="1"/>
</dbReference>
<dbReference type="Gene3D" id="3.40.50.1820">
    <property type="entry name" value="alpha/beta hydrolase"/>
    <property type="match status" value="1"/>
</dbReference>
<keyword evidence="1" id="KW-0378">Hydrolase</keyword>
<evidence type="ECO:0000256" key="1">
    <source>
        <dbReference type="ARBA" id="ARBA00022801"/>
    </source>
</evidence>